<sequence length="389" mass="43366">MLYPSHCDALEVELQKTSAGGGQRLSPSTLRRFFGLVDTEAGFHLHTLDTLARYAGHADFAAFGQAVSGLATASTAATGTLNDIPELLGMERLTYPERLLLGYFLGRVTRPIAPNGPAVPLALRLAAHPAGQEYFVESFVDLTHLNGAYGEVVTEYLRHKHTPDAQLFGHCVLFLGEFLAENEPAWRQRLALLLALPVPAEVHAFPRGRRGFAEIVAQWYDAPELPLPADVLGRLRREAQATEAPASTMPAFYNFFSAGYHFHVAEALFLTSQFGLLLEWLEFTQAQCPELATLEHNVYNELLRAFYAVAQLRTHRSRASVPSVRGLFQFETHSWLLDYYQVHIWLVELHFAAGTDATEETRLRSHIKGFAVLYGMPFFERVARSVGVL</sequence>
<evidence type="ECO:0000313" key="2">
    <source>
        <dbReference type="Proteomes" id="UP000177791"/>
    </source>
</evidence>
<keyword evidence="2" id="KW-1185">Reference proteome</keyword>
<name>A0A1G1T319_9BACT</name>
<organism evidence="1 2">
    <name type="scientific">Hymenobacter glacialis</name>
    <dbReference type="NCBI Taxonomy" id="1908236"/>
    <lineage>
        <taxon>Bacteria</taxon>
        <taxon>Pseudomonadati</taxon>
        <taxon>Bacteroidota</taxon>
        <taxon>Cytophagia</taxon>
        <taxon>Cytophagales</taxon>
        <taxon>Hymenobacteraceae</taxon>
        <taxon>Hymenobacter</taxon>
    </lineage>
</organism>
<comment type="caution">
    <text evidence="1">The sequence shown here is derived from an EMBL/GenBank/DDBJ whole genome shotgun (WGS) entry which is preliminary data.</text>
</comment>
<protein>
    <submittedName>
        <fullName evidence="1">Uncharacterized protein</fullName>
    </submittedName>
</protein>
<dbReference type="Proteomes" id="UP000177791">
    <property type="component" value="Unassembled WGS sequence"/>
</dbReference>
<dbReference type="EMBL" id="MDZC01000061">
    <property type="protein sequence ID" value="OGX85275.1"/>
    <property type="molecule type" value="Genomic_DNA"/>
</dbReference>
<dbReference type="AlphaFoldDB" id="A0A1G1T319"/>
<reference evidence="1 2" key="1">
    <citation type="submission" date="2016-08" db="EMBL/GenBank/DDBJ databases">
        <title>Hymenobacter coccineus sp. nov., Hymenobacter lapidarius sp. nov. and Hymenobacter glacialis sp. nov., isolated from Antarctic soil.</title>
        <authorList>
            <person name="Sedlacek I."/>
            <person name="Kralova S."/>
            <person name="Kyrova K."/>
            <person name="Maslanova I."/>
            <person name="Stankova E."/>
            <person name="Vrbovska V."/>
            <person name="Nemec M."/>
            <person name="Bartak M."/>
            <person name="Svec P."/>
            <person name="Busse H.-J."/>
            <person name="Pantucek R."/>
        </authorList>
    </citation>
    <scope>NUCLEOTIDE SEQUENCE [LARGE SCALE GENOMIC DNA]</scope>
    <source>
        <strain evidence="1 2">CCM 8648</strain>
    </source>
</reference>
<proteinExistence type="predicted"/>
<evidence type="ECO:0000313" key="1">
    <source>
        <dbReference type="EMBL" id="OGX85275.1"/>
    </source>
</evidence>
<accession>A0A1G1T319</accession>
<gene>
    <name evidence="1" type="ORF">BEN48_14825</name>
</gene>